<protein>
    <recommendedName>
        <fullName evidence="1">DUF6292 domain-containing protein</fullName>
    </recommendedName>
</protein>
<dbReference type="Pfam" id="PF19809">
    <property type="entry name" value="DUF6292"/>
    <property type="match status" value="1"/>
</dbReference>
<evidence type="ECO:0000313" key="2">
    <source>
        <dbReference type="EMBL" id="GGP68763.1"/>
    </source>
</evidence>
<evidence type="ECO:0000313" key="3">
    <source>
        <dbReference type="Proteomes" id="UP000639606"/>
    </source>
</evidence>
<proteinExistence type="predicted"/>
<organism evidence="2 3">
    <name type="scientific">Saccharothrix coeruleofusca</name>
    <dbReference type="NCBI Taxonomy" id="33919"/>
    <lineage>
        <taxon>Bacteria</taxon>
        <taxon>Bacillati</taxon>
        <taxon>Actinomycetota</taxon>
        <taxon>Actinomycetes</taxon>
        <taxon>Pseudonocardiales</taxon>
        <taxon>Pseudonocardiaceae</taxon>
        <taxon>Saccharothrix</taxon>
    </lineage>
</organism>
<dbReference type="AlphaFoldDB" id="A0A918AQE3"/>
<name>A0A918AQE3_9PSEU</name>
<accession>A0A918AQE3</accession>
<keyword evidence="3" id="KW-1185">Reference proteome</keyword>
<dbReference type="Proteomes" id="UP000639606">
    <property type="component" value="Unassembled WGS sequence"/>
</dbReference>
<evidence type="ECO:0000259" key="1">
    <source>
        <dbReference type="Pfam" id="PF19809"/>
    </source>
</evidence>
<sequence length="138" mass="15344">MELEFDDAKVRGLRGYVRQVTEELGLSGESSFVQVERPVGAYLALDGRLPGFPDRDVALLWEEDLGWSAAVETHSGEDLLVQAYFGPDTTPSPRAVARWVRELFAGRKRQPFLVPPRRAQEDLTLDAVPQAVPLPRSA</sequence>
<dbReference type="RefSeq" id="WP_189225471.1">
    <property type="nucleotide sequence ID" value="NZ_BMRG01000010.1"/>
</dbReference>
<dbReference type="InterPro" id="IPR046259">
    <property type="entry name" value="DUF6292"/>
</dbReference>
<comment type="caution">
    <text evidence="2">The sequence shown here is derived from an EMBL/GenBank/DDBJ whole genome shotgun (WGS) entry which is preliminary data.</text>
</comment>
<reference evidence="2" key="2">
    <citation type="submission" date="2020-09" db="EMBL/GenBank/DDBJ databases">
        <authorList>
            <person name="Sun Q."/>
            <person name="Ohkuma M."/>
        </authorList>
    </citation>
    <scope>NUCLEOTIDE SEQUENCE</scope>
    <source>
        <strain evidence="2">JCM 3313</strain>
    </source>
</reference>
<gene>
    <name evidence="2" type="ORF">GCM10010185_47120</name>
</gene>
<reference evidence="2" key="1">
    <citation type="journal article" date="2014" name="Int. J. Syst. Evol. Microbiol.">
        <title>Complete genome sequence of Corynebacterium casei LMG S-19264T (=DSM 44701T), isolated from a smear-ripened cheese.</title>
        <authorList>
            <consortium name="US DOE Joint Genome Institute (JGI-PGF)"/>
            <person name="Walter F."/>
            <person name="Albersmeier A."/>
            <person name="Kalinowski J."/>
            <person name="Ruckert C."/>
        </authorList>
    </citation>
    <scope>NUCLEOTIDE SEQUENCE</scope>
    <source>
        <strain evidence="2">JCM 3313</strain>
    </source>
</reference>
<feature type="domain" description="DUF6292" evidence="1">
    <location>
        <begin position="16"/>
        <end position="102"/>
    </location>
</feature>
<dbReference type="EMBL" id="BMRG01000010">
    <property type="protein sequence ID" value="GGP68763.1"/>
    <property type="molecule type" value="Genomic_DNA"/>
</dbReference>